<dbReference type="EMBL" id="BTPE01000003">
    <property type="protein sequence ID" value="GMQ32613.1"/>
    <property type="molecule type" value="Genomic_DNA"/>
</dbReference>
<keyword evidence="2" id="KW-1185">Reference proteome</keyword>
<dbReference type="InterPro" id="IPR015946">
    <property type="entry name" value="KH_dom-like_a/b"/>
</dbReference>
<dbReference type="PANTHER" id="PTHR34352">
    <property type="entry name" value="PROTEIN YHFA"/>
    <property type="match status" value="1"/>
</dbReference>
<dbReference type="RefSeq" id="WP_338227426.1">
    <property type="nucleotide sequence ID" value="NZ_BTPE01000003.1"/>
</dbReference>
<dbReference type="InterPro" id="IPR036102">
    <property type="entry name" value="OsmC/Ohrsf"/>
</dbReference>
<dbReference type="SUPFAM" id="SSF82784">
    <property type="entry name" value="OsmC-like"/>
    <property type="match status" value="1"/>
</dbReference>
<organism evidence="1 2">
    <name type="scientific">Algoriphagus taiwanensis</name>
    <dbReference type="NCBI Taxonomy" id="1445656"/>
    <lineage>
        <taxon>Bacteria</taxon>
        <taxon>Pseudomonadati</taxon>
        <taxon>Bacteroidota</taxon>
        <taxon>Cytophagia</taxon>
        <taxon>Cytophagales</taxon>
        <taxon>Cyclobacteriaceae</taxon>
        <taxon>Algoriphagus</taxon>
    </lineage>
</organism>
<dbReference type="InterPro" id="IPR003718">
    <property type="entry name" value="OsmC/Ohr_fam"/>
</dbReference>
<evidence type="ECO:0000313" key="1">
    <source>
        <dbReference type="EMBL" id="GMQ32613.1"/>
    </source>
</evidence>
<sequence>MAGNKRNVTVRMKADLEYESRNPQGNLVNIDMYDPEHKHAQSPMDLLLSALGGCASVDAVLMMKKKRREIVDFFVEVEGTRNDGVPAFYTDIELRFVIVSPNATEEEFAKVIALSVEKYCSVASSLKSNITFSAEVRRPA</sequence>
<accession>A0ABQ6PXR6</accession>
<dbReference type="PANTHER" id="PTHR34352:SF1">
    <property type="entry name" value="PROTEIN YHFA"/>
    <property type="match status" value="1"/>
</dbReference>
<reference evidence="1 2" key="1">
    <citation type="submission" date="2023-08" db="EMBL/GenBank/DDBJ databases">
        <title>Draft genome sequence of Algoriphagus taiwanensis.</title>
        <authorList>
            <person name="Takatani N."/>
            <person name="Hosokawa M."/>
            <person name="Sawabe T."/>
        </authorList>
    </citation>
    <scope>NUCLEOTIDE SEQUENCE [LARGE SCALE GENOMIC DNA]</scope>
    <source>
        <strain evidence="1 2">JCM 19755</strain>
    </source>
</reference>
<protein>
    <submittedName>
        <fullName evidence="1">OsmC family protein</fullName>
    </submittedName>
</protein>
<name>A0ABQ6PXR6_9BACT</name>
<comment type="caution">
    <text evidence="1">The sequence shown here is derived from an EMBL/GenBank/DDBJ whole genome shotgun (WGS) entry which is preliminary data.</text>
</comment>
<dbReference type="Proteomes" id="UP001307705">
    <property type="component" value="Unassembled WGS sequence"/>
</dbReference>
<evidence type="ECO:0000313" key="2">
    <source>
        <dbReference type="Proteomes" id="UP001307705"/>
    </source>
</evidence>
<dbReference type="Gene3D" id="3.30.300.20">
    <property type="match status" value="1"/>
</dbReference>
<dbReference type="Pfam" id="PF02566">
    <property type="entry name" value="OsmC"/>
    <property type="match status" value="1"/>
</dbReference>
<gene>
    <name evidence="1" type="ORF">Ataiwa_08850</name>
</gene>
<proteinExistence type="predicted"/>